<dbReference type="InterPro" id="IPR010994">
    <property type="entry name" value="RuvA_2-like"/>
</dbReference>
<evidence type="ECO:0000256" key="6">
    <source>
        <dbReference type="HAMAP-Rule" id="MF_00031"/>
    </source>
</evidence>
<dbReference type="InterPro" id="IPR000085">
    <property type="entry name" value="RuvA"/>
</dbReference>
<dbReference type="NCBIfam" id="TIGR00084">
    <property type="entry name" value="ruvA"/>
    <property type="match status" value="1"/>
</dbReference>
<organism evidence="8 9">
    <name type="scientific">Hominifimenecus microfluidus</name>
    <dbReference type="NCBI Taxonomy" id="2885348"/>
    <lineage>
        <taxon>Bacteria</taxon>
        <taxon>Bacillati</taxon>
        <taxon>Bacillota</taxon>
        <taxon>Clostridia</taxon>
        <taxon>Lachnospirales</taxon>
        <taxon>Lachnospiraceae</taxon>
        <taxon>Hominifimenecus</taxon>
    </lineage>
</organism>
<comment type="caution">
    <text evidence="6">Lacks conserved residue(s) required for the propagation of feature annotation.</text>
</comment>
<dbReference type="Proteomes" id="UP001198182">
    <property type="component" value="Unassembled WGS sequence"/>
</dbReference>
<evidence type="ECO:0000259" key="7">
    <source>
        <dbReference type="SMART" id="SM00278"/>
    </source>
</evidence>
<keyword evidence="1 6" id="KW-0963">Cytoplasm</keyword>
<dbReference type="Gene3D" id="1.10.150.20">
    <property type="entry name" value="5' to 3' exonuclease, C-terminal subdomain"/>
    <property type="match status" value="1"/>
</dbReference>
<sequence length="205" mass="22498">MFSYIRGELAEVMEEGIVIETGGVGFFVRVPQTVVSALPPQGRIVKIYTHFRVSEDAMQLYGFLSREDLELFRMLLGVSGVGPKAALGVLSVLTADDVRFAVLSDDSKTIARAPGIGPKTAKKIILELKDRLSLEDAFEHRLSQNRQEDDVLPPAMNPQDEAVQALAALGYSAAESLRAVRSLEDTEGMDTETILKMALKKLSRF</sequence>
<comment type="similarity">
    <text evidence="6">Belongs to the RuvA family.</text>
</comment>
<keyword evidence="9" id="KW-1185">Reference proteome</keyword>
<feature type="region of interest" description="Domain I" evidence="6">
    <location>
        <begin position="1"/>
        <end position="64"/>
    </location>
</feature>
<protein>
    <recommendedName>
        <fullName evidence="6">Holliday junction branch migration complex subunit RuvA</fullName>
    </recommendedName>
</protein>
<comment type="function">
    <text evidence="6">The RuvA-RuvB-RuvC complex processes Holliday junction (HJ) DNA during genetic recombination and DNA repair, while the RuvA-RuvB complex plays an important role in the rescue of blocked DNA replication forks via replication fork reversal (RFR). RuvA specifically binds to HJ cruciform DNA, conferring on it an open structure. The RuvB hexamer acts as an ATP-dependent pump, pulling dsDNA into and through the RuvAB complex. HJ branch migration allows RuvC to scan DNA until it finds its consensus sequence, where it cleaves and resolves the cruciform DNA.</text>
</comment>
<dbReference type="GO" id="GO:0005737">
    <property type="term" value="C:cytoplasm"/>
    <property type="evidence" value="ECO:0007669"/>
    <property type="project" value="UniProtKB-SubCell"/>
</dbReference>
<gene>
    <name evidence="6 8" type="primary">ruvA</name>
    <name evidence="8" type="ORF">LKD81_15195</name>
</gene>
<dbReference type="SUPFAM" id="SSF47781">
    <property type="entry name" value="RuvA domain 2-like"/>
    <property type="match status" value="1"/>
</dbReference>
<keyword evidence="3 6" id="KW-0238">DNA-binding</keyword>
<evidence type="ECO:0000256" key="3">
    <source>
        <dbReference type="ARBA" id="ARBA00023125"/>
    </source>
</evidence>
<dbReference type="InterPro" id="IPR012340">
    <property type="entry name" value="NA-bd_OB-fold"/>
</dbReference>
<dbReference type="Pfam" id="PF01330">
    <property type="entry name" value="RuvA_N"/>
    <property type="match status" value="1"/>
</dbReference>
<dbReference type="AlphaFoldDB" id="A0AAE3ECF5"/>
<dbReference type="CDD" id="cd14332">
    <property type="entry name" value="UBA_RuvA_C"/>
    <property type="match status" value="1"/>
</dbReference>
<evidence type="ECO:0000256" key="1">
    <source>
        <dbReference type="ARBA" id="ARBA00022490"/>
    </source>
</evidence>
<dbReference type="GO" id="GO:0006281">
    <property type="term" value="P:DNA repair"/>
    <property type="evidence" value="ECO:0007669"/>
    <property type="project" value="UniProtKB-UniRule"/>
</dbReference>
<dbReference type="GO" id="GO:0009378">
    <property type="term" value="F:four-way junction helicase activity"/>
    <property type="evidence" value="ECO:0007669"/>
    <property type="project" value="InterPro"/>
</dbReference>
<dbReference type="InterPro" id="IPR036267">
    <property type="entry name" value="RuvA_C_sf"/>
</dbReference>
<comment type="subcellular location">
    <subcellularLocation>
        <location evidence="6">Cytoplasm</location>
    </subcellularLocation>
</comment>
<reference evidence="8" key="1">
    <citation type="submission" date="2021-10" db="EMBL/GenBank/DDBJ databases">
        <title>Anaerobic single-cell dispensing facilitates the cultivation of human gut bacteria.</title>
        <authorList>
            <person name="Afrizal A."/>
        </authorList>
    </citation>
    <scope>NUCLEOTIDE SEQUENCE</scope>
    <source>
        <strain evidence="8">CLA-AA-H215</strain>
    </source>
</reference>
<comment type="subunit">
    <text evidence="6">Homotetramer. Forms an RuvA(8)-RuvB(12)-Holliday junction (HJ) complex. HJ DNA is sandwiched between 2 RuvA tetramers; dsDNA enters through RuvA and exits via RuvB. An RuvB hexamer assembles on each DNA strand where it exits the tetramer. Each RuvB hexamer is contacted by two RuvA subunits (via domain III) on 2 adjacent RuvB subunits; this complex drives branch migration. In the full resolvosome a probable DNA-RuvA(4)-RuvB(12)-RuvC(2) complex forms which resolves the HJ.</text>
</comment>
<dbReference type="Gene3D" id="2.40.50.140">
    <property type="entry name" value="Nucleic acid-binding proteins"/>
    <property type="match status" value="1"/>
</dbReference>
<dbReference type="Pfam" id="PF14520">
    <property type="entry name" value="HHH_5"/>
    <property type="match status" value="1"/>
</dbReference>
<feature type="domain" description="Helix-hairpin-helix DNA-binding motif class 1" evidence="7">
    <location>
        <begin position="108"/>
        <end position="127"/>
    </location>
</feature>
<dbReference type="SMART" id="SM00278">
    <property type="entry name" value="HhH1"/>
    <property type="match status" value="2"/>
</dbReference>
<dbReference type="GO" id="GO:0048476">
    <property type="term" value="C:Holliday junction resolvase complex"/>
    <property type="evidence" value="ECO:0007669"/>
    <property type="project" value="UniProtKB-UniRule"/>
</dbReference>
<evidence type="ECO:0000256" key="5">
    <source>
        <dbReference type="ARBA" id="ARBA00023204"/>
    </source>
</evidence>
<dbReference type="GO" id="GO:0005524">
    <property type="term" value="F:ATP binding"/>
    <property type="evidence" value="ECO:0007669"/>
    <property type="project" value="InterPro"/>
</dbReference>
<feature type="domain" description="Helix-hairpin-helix DNA-binding motif class 1" evidence="7">
    <location>
        <begin position="73"/>
        <end position="92"/>
    </location>
</feature>
<dbReference type="InterPro" id="IPR003583">
    <property type="entry name" value="Hlx-hairpin-Hlx_DNA-bd_motif"/>
</dbReference>
<comment type="domain">
    <text evidence="6">Has three domains with a flexible linker between the domains II and III and assumes an 'L' shape. Domain III is highly mobile and contacts RuvB.</text>
</comment>
<dbReference type="Gene3D" id="1.10.8.10">
    <property type="entry name" value="DNA helicase RuvA subunit, C-terminal domain"/>
    <property type="match status" value="1"/>
</dbReference>
<keyword evidence="4 6" id="KW-0233">DNA recombination</keyword>
<feature type="region of interest" description="Domain III" evidence="6">
    <location>
        <begin position="156"/>
        <end position="205"/>
    </location>
</feature>
<dbReference type="SUPFAM" id="SSF46929">
    <property type="entry name" value="DNA helicase RuvA subunit, C-terminal domain"/>
    <property type="match status" value="1"/>
</dbReference>
<proteinExistence type="inferred from homology"/>
<dbReference type="RefSeq" id="WP_308454726.1">
    <property type="nucleotide sequence ID" value="NZ_JAJEQR010000061.1"/>
</dbReference>
<dbReference type="InterPro" id="IPR013849">
    <property type="entry name" value="DNA_helicase_Holl-junc_RuvA_I"/>
</dbReference>
<dbReference type="GO" id="GO:0000400">
    <property type="term" value="F:four-way junction DNA binding"/>
    <property type="evidence" value="ECO:0007669"/>
    <property type="project" value="UniProtKB-UniRule"/>
</dbReference>
<evidence type="ECO:0000256" key="4">
    <source>
        <dbReference type="ARBA" id="ARBA00023172"/>
    </source>
</evidence>
<dbReference type="HAMAP" id="MF_00031">
    <property type="entry name" value="DNA_HJ_migration_RuvA"/>
    <property type="match status" value="1"/>
</dbReference>
<keyword evidence="2 6" id="KW-0227">DNA damage</keyword>
<dbReference type="EMBL" id="JAJEQR010000061">
    <property type="protein sequence ID" value="MCC2232319.1"/>
    <property type="molecule type" value="Genomic_DNA"/>
</dbReference>
<keyword evidence="5 6" id="KW-0234">DNA repair</keyword>
<dbReference type="GO" id="GO:0009379">
    <property type="term" value="C:Holliday junction helicase complex"/>
    <property type="evidence" value="ECO:0007669"/>
    <property type="project" value="InterPro"/>
</dbReference>
<dbReference type="GO" id="GO:0006310">
    <property type="term" value="P:DNA recombination"/>
    <property type="evidence" value="ECO:0007669"/>
    <property type="project" value="UniProtKB-UniRule"/>
</dbReference>
<accession>A0AAE3ECF5</accession>
<comment type="caution">
    <text evidence="8">The sequence shown here is derived from an EMBL/GenBank/DDBJ whole genome shotgun (WGS) entry which is preliminary data.</text>
</comment>
<dbReference type="SUPFAM" id="SSF50249">
    <property type="entry name" value="Nucleic acid-binding proteins"/>
    <property type="match status" value="1"/>
</dbReference>
<name>A0AAE3ECF5_9FIRM</name>
<evidence type="ECO:0000313" key="8">
    <source>
        <dbReference type="EMBL" id="MCC2232319.1"/>
    </source>
</evidence>
<dbReference type="InterPro" id="IPR011114">
    <property type="entry name" value="RuvA_C"/>
</dbReference>
<evidence type="ECO:0000256" key="2">
    <source>
        <dbReference type="ARBA" id="ARBA00022763"/>
    </source>
</evidence>
<dbReference type="Pfam" id="PF07499">
    <property type="entry name" value="RuvA_C"/>
    <property type="match status" value="1"/>
</dbReference>
<evidence type="ECO:0000313" key="9">
    <source>
        <dbReference type="Proteomes" id="UP001198182"/>
    </source>
</evidence>